<feature type="transmembrane region" description="Helical" evidence="2">
    <location>
        <begin position="617"/>
        <end position="640"/>
    </location>
</feature>
<protein>
    <submittedName>
        <fullName evidence="3">Type II secretion system F family protein</fullName>
    </submittedName>
</protein>
<keyword evidence="2" id="KW-0472">Membrane</keyword>
<dbReference type="AlphaFoldDB" id="A0ABD5US30"/>
<evidence type="ECO:0000256" key="2">
    <source>
        <dbReference type="SAM" id="Phobius"/>
    </source>
</evidence>
<feature type="transmembrane region" description="Helical" evidence="2">
    <location>
        <begin position="265"/>
        <end position="284"/>
    </location>
</feature>
<evidence type="ECO:0000313" key="3">
    <source>
        <dbReference type="EMBL" id="MFC6892349.1"/>
    </source>
</evidence>
<sequence>MIREAISGSRSWCRELRSRYSRNQGANSRSQGASGDSVRGGGVGTKANVTGGDGGHRSRIENPGVDRHEELRRALAFLERDRSPEAIERRARHVGLLVAAVVMVLAIPVGGSLPGTSTAAVLGLTAQHVRRRTPCWLAELRRTRALGTAPGLVGRIVLRMRLEPATERAVEFAAETGTGPLSRSLADAVRRSDSRPGSGLRTFTREWQPWFPALERAGSRIRAAAAAPAERRDRGLDRALEAVVDGTTDRMAAFIGEIRGPVSGIYAFGVLLPLALVALLPAARAAGVPLGATAMVAAYVVILPATLTAASGWILLRRPVAFPPPRIDGTHPDVPDRRGLPVAAGVLGAAIGWAVGHALAPWSAPLLAFGLGVGAGTFLHVRPRRVVLARVRKIEAELPDALAIVGGHVADGIAVERAVRDAGRAMDGPAGDALEAASRRSRTLRVDVETALRGTAGPLADVPSPRVRGAIELLAIAAREGAPAGDVLVEFGEQLEALRTLERDATRRLATVTRTLANTATVFGPLVGGATVALAAGMDGGTIAAGASLDPTATAAVGGPGGAGGLGGETVSRAAVEPVPVPVLGRIVGVYVLLLAAILTGLSTLLERGLDPTLVPYRIAIALPTAAATYLASFLGASMLF</sequence>
<keyword evidence="2" id="KW-0812">Transmembrane</keyword>
<accession>A0ABD5US30</accession>
<feature type="region of interest" description="Disordered" evidence="1">
    <location>
        <begin position="21"/>
        <end position="62"/>
    </location>
</feature>
<keyword evidence="4" id="KW-1185">Reference proteome</keyword>
<keyword evidence="2" id="KW-1133">Transmembrane helix</keyword>
<evidence type="ECO:0000256" key="1">
    <source>
        <dbReference type="SAM" id="MobiDB-lite"/>
    </source>
</evidence>
<feature type="transmembrane region" description="Helical" evidence="2">
    <location>
        <begin position="296"/>
        <end position="316"/>
    </location>
</feature>
<dbReference type="Proteomes" id="UP001596296">
    <property type="component" value="Unassembled WGS sequence"/>
</dbReference>
<evidence type="ECO:0000313" key="4">
    <source>
        <dbReference type="Proteomes" id="UP001596296"/>
    </source>
</evidence>
<organism evidence="3 4">
    <name type="scientific">Halopenitus salinus</name>
    <dbReference type="NCBI Taxonomy" id="1198295"/>
    <lineage>
        <taxon>Archaea</taxon>
        <taxon>Methanobacteriati</taxon>
        <taxon>Methanobacteriota</taxon>
        <taxon>Stenosarchaea group</taxon>
        <taxon>Halobacteria</taxon>
        <taxon>Halobacteriales</taxon>
        <taxon>Haloferacaceae</taxon>
        <taxon>Halopenitus</taxon>
    </lineage>
</organism>
<feature type="compositionally biased region" description="Polar residues" evidence="1">
    <location>
        <begin position="21"/>
        <end position="34"/>
    </location>
</feature>
<comment type="caution">
    <text evidence="3">The sequence shown here is derived from an EMBL/GenBank/DDBJ whole genome shotgun (WGS) entry which is preliminary data.</text>
</comment>
<proteinExistence type="predicted"/>
<feature type="transmembrane region" description="Helical" evidence="2">
    <location>
        <begin position="362"/>
        <end position="381"/>
    </location>
</feature>
<dbReference type="RefSeq" id="WP_379742354.1">
    <property type="nucleotide sequence ID" value="NZ_JBHSVN010000001.1"/>
</dbReference>
<name>A0ABD5US30_9EURY</name>
<reference evidence="3 4" key="1">
    <citation type="journal article" date="2019" name="Int. J. Syst. Evol. Microbiol.">
        <title>The Global Catalogue of Microorganisms (GCM) 10K type strain sequencing project: providing services to taxonomists for standard genome sequencing and annotation.</title>
        <authorList>
            <consortium name="The Broad Institute Genomics Platform"/>
            <consortium name="The Broad Institute Genome Sequencing Center for Infectious Disease"/>
            <person name="Wu L."/>
            <person name="Ma J."/>
        </authorList>
    </citation>
    <scope>NUCLEOTIDE SEQUENCE [LARGE SCALE GENOMIC DNA]</scope>
    <source>
        <strain evidence="3 4">SKJ47</strain>
    </source>
</reference>
<gene>
    <name evidence="3" type="ORF">ACFQE9_06960</name>
</gene>
<dbReference type="EMBL" id="JBHSXL010000006">
    <property type="protein sequence ID" value="MFC6892349.1"/>
    <property type="molecule type" value="Genomic_DNA"/>
</dbReference>
<feature type="transmembrane region" description="Helical" evidence="2">
    <location>
        <begin position="583"/>
        <end position="605"/>
    </location>
</feature>